<reference evidence="2" key="1">
    <citation type="journal article" date="2019" name="Int. J. Syst. Evol. Microbiol.">
        <title>The Global Catalogue of Microorganisms (GCM) 10K type strain sequencing project: providing services to taxonomists for standard genome sequencing and annotation.</title>
        <authorList>
            <consortium name="The Broad Institute Genomics Platform"/>
            <consortium name="The Broad Institute Genome Sequencing Center for Infectious Disease"/>
            <person name="Wu L."/>
            <person name="Ma J."/>
        </authorList>
    </citation>
    <scope>NUCLEOTIDE SEQUENCE [LARGE SCALE GENOMIC DNA]</scope>
    <source>
        <strain evidence="2">JCM 17805</strain>
    </source>
</reference>
<gene>
    <name evidence="1" type="ORF">GCM10023116_34910</name>
</gene>
<evidence type="ECO:0000313" key="1">
    <source>
        <dbReference type="EMBL" id="GAA4651208.1"/>
    </source>
</evidence>
<comment type="caution">
    <text evidence="1">The sequence shown here is derived from an EMBL/GenBank/DDBJ whole genome shotgun (WGS) entry which is preliminary data.</text>
</comment>
<protein>
    <submittedName>
        <fullName evidence="1">Uncharacterized protein</fullName>
    </submittedName>
</protein>
<evidence type="ECO:0000313" key="2">
    <source>
        <dbReference type="Proteomes" id="UP001500604"/>
    </source>
</evidence>
<proteinExistence type="predicted"/>
<dbReference type="RefSeq" id="WP_345197551.1">
    <property type="nucleotide sequence ID" value="NZ_BAABFL010000442.1"/>
</dbReference>
<dbReference type="EMBL" id="BAABFL010000442">
    <property type="protein sequence ID" value="GAA4651208.1"/>
    <property type="molecule type" value="Genomic_DNA"/>
</dbReference>
<sequence length="102" mass="11756">MRPFIMALILTMFPVVTWAATLSYKGSGRIDHLDFQRATITINNKKYAMDPYSFKAEIDGHEIQLQFLKEGFMVKFYTNKSGNVGRVEILGSPQLKRQIMNH</sequence>
<organism evidence="1 2">
    <name type="scientific">Kistimonas scapharcae</name>
    <dbReference type="NCBI Taxonomy" id="1036133"/>
    <lineage>
        <taxon>Bacteria</taxon>
        <taxon>Pseudomonadati</taxon>
        <taxon>Pseudomonadota</taxon>
        <taxon>Gammaproteobacteria</taxon>
        <taxon>Oceanospirillales</taxon>
        <taxon>Endozoicomonadaceae</taxon>
        <taxon>Kistimonas</taxon>
    </lineage>
</organism>
<keyword evidence="2" id="KW-1185">Reference proteome</keyword>
<dbReference type="Proteomes" id="UP001500604">
    <property type="component" value="Unassembled WGS sequence"/>
</dbReference>
<name>A0ABP8V4N6_9GAMM</name>
<accession>A0ABP8V4N6</accession>